<evidence type="ECO:0000313" key="7">
    <source>
        <dbReference type="Proteomes" id="UP000654075"/>
    </source>
</evidence>
<evidence type="ECO:0000256" key="3">
    <source>
        <dbReference type="ARBA" id="ARBA00023004"/>
    </source>
</evidence>
<sequence length="451" mass="50667">QQHITDTECARLKESYGLEESAKGSPDIRPMFKRVSARLPTLVDDDVGFWDVDTETGLLATEPMPDLTDKEAWKELVPDFYKGAIEALRNLVSRLPALCAADGPFWSRVEAAADQLAPLMDEKQLLALPEASQERFFSLLGYVQAGCYAVGDGRQVPRCVEWPLQVLSRCLQRPAHVEHAELVLSNWKKTEEETNEQDLQGDGGTTTGATRGPSEGQVALLFLASPDEEWYRALHVVLHREARDVIIAMRAGQAASLAGDDHGVISSIERVTAWMDKLCDWFDAHFEQKDSRTEPVMYHRLGPFVTTGYTEEQTACWVYSEGSSVLLPALHAFLGLSMLSVMDSTAKKASEEVGKQQLAEAFVVIHQDQAKYMPVAHRDFLEDLEKPNSNMRRYCLKRFGQKGVPVERIHNLEVAYNEGMNALTRFLSRRNHLVGRMFPRLSSSFRSLHSE</sequence>
<feature type="region of interest" description="Disordered" evidence="5">
    <location>
        <begin position="191"/>
        <end position="213"/>
    </location>
</feature>
<feature type="non-terminal residue" evidence="6">
    <location>
        <position position="451"/>
    </location>
</feature>
<dbReference type="EMBL" id="CAJNNV010026802">
    <property type="protein sequence ID" value="CAE8619038.1"/>
    <property type="molecule type" value="Genomic_DNA"/>
</dbReference>
<dbReference type="GO" id="GO:0033754">
    <property type="term" value="F:indoleamine 2,3-dioxygenase activity"/>
    <property type="evidence" value="ECO:0007669"/>
    <property type="project" value="TreeGrafter"/>
</dbReference>
<evidence type="ECO:0000256" key="2">
    <source>
        <dbReference type="ARBA" id="ARBA00022723"/>
    </source>
</evidence>
<dbReference type="SUPFAM" id="SSF140959">
    <property type="entry name" value="Indolic compounds 2,3-dioxygenase-like"/>
    <property type="match status" value="1"/>
</dbReference>
<dbReference type="GO" id="GO:0046872">
    <property type="term" value="F:metal ion binding"/>
    <property type="evidence" value="ECO:0007669"/>
    <property type="project" value="UniProtKB-KW"/>
</dbReference>
<dbReference type="InterPro" id="IPR000898">
    <property type="entry name" value="Indolamine_dOase"/>
</dbReference>
<organism evidence="6 7">
    <name type="scientific">Polarella glacialis</name>
    <name type="common">Dinoflagellate</name>
    <dbReference type="NCBI Taxonomy" id="89957"/>
    <lineage>
        <taxon>Eukaryota</taxon>
        <taxon>Sar</taxon>
        <taxon>Alveolata</taxon>
        <taxon>Dinophyceae</taxon>
        <taxon>Suessiales</taxon>
        <taxon>Suessiaceae</taxon>
        <taxon>Polarella</taxon>
    </lineage>
</organism>
<dbReference type="GO" id="GO:0034354">
    <property type="term" value="P:'de novo' NAD+ biosynthetic process from L-tryptophan"/>
    <property type="evidence" value="ECO:0007669"/>
    <property type="project" value="TreeGrafter"/>
</dbReference>
<keyword evidence="2 4" id="KW-0479">Metal-binding</keyword>
<dbReference type="Pfam" id="PF01231">
    <property type="entry name" value="IDO"/>
    <property type="match status" value="1"/>
</dbReference>
<keyword evidence="3 4" id="KW-0408">Iron</keyword>
<dbReference type="GO" id="GO:0019441">
    <property type="term" value="P:L-tryptophan catabolic process to kynurenine"/>
    <property type="evidence" value="ECO:0007669"/>
    <property type="project" value="InterPro"/>
</dbReference>
<dbReference type="OrthoDB" id="409594at2759"/>
<evidence type="ECO:0000256" key="5">
    <source>
        <dbReference type="SAM" id="MobiDB-lite"/>
    </source>
</evidence>
<dbReference type="GO" id="GO:0020037">
    <property type="term" value="F:heme binding"/>
    <property type="evidence" value="ECO:0007669"/>
    <property type="project" value="InterPro"/>
</dbReference>
<keyword evidence="4" id="KW-0349">Heme</keyword>
<dbReference type="PANTHER" id="PTHR28657">
    <property type="entry name" value="INDOLEAMINE 2,3-DIOXYGENASE"/>
    <property type="match status" value="1"/>
</dbReference>
<gene>
    <name evidence="6" type="ORF">PGLA1383_LOCUS36632</name>
</gene>
<name>A0A813G3Z7_POLGL</name>
<evidence type="ECO:0000256" key="1">
    <source>
        <dbReference type="ARBA" id="ARBA00007119"/>
    </source>
</evidence>
<evidence type="ECO:0000256" key="4">
    <source>
        <dbReference type="PIRSR" id="PIRSR600898-1"/>
    </source>
</evidence>
<keyword evidence="7" id="KW-1185">Reference proteome</keyword>
<proteinExistence type="inferred from homology"/>
<accession>A0A813G3Z7</accession>
<comment type="caution">
    <text evidence="6">The sequence shown here is derived from an EMBL/GenBank/DDBJ whole genome shotgun (WGS) entry which is preliminary data.</text>
</comment>
<comment type="similarity">
    <text evidence="1">Belongs to the indoleamine 2,3-dioxygenase family.</text>
</comment>
<reference evidence="6" key="1">
    <citation type="submission" date="2021-02" db="EMBL/GenBank/DDBJ databases">
        <authorList>
            <person name="Dougan E. K."/>
            <person name="Rhodes N."/>
            <person name="Thang M."/>
            <person name="Chan C."/>
        </authorList>
    </citation>
    <scope>NUCLEOTIDE SEQUENCE</scope>
</reference>
<dbReference type="GO" id="GO:0005737">
    <property type="term" value="C:cytoplasm"/>
    <property type="evidence" value="ECO:0007669"/>
    <property type="project" value="TreeGrafter"/>
</dbReference>
<protein>
    <submittedName>
        <fullName evidence="6">Uncharacterized protein</fullName>
    </submittedName>
</protein>
<dbReference type="InterPro" id="IPR037217">
    <property type="entry name" value="Trp/Indoleamine_2_3_dOase-like"/>
</dbReference>
<evidence type="ECO:0000313" key="6">
    <source>
        <dbReference type="EMBL" id="CAE8619038.1"/>
    </source>
</evidence>
<dbReference type="PANTHER" id="PTHR28657:SF5">
    <property type="entry name" value="INDOLEAMINE 2,3-DIOXYGENASE"/>
    <property type="match status" value="1"/>
</dbReference>
<dbReference type="AlphaFoldDB" id="A0A813G3Z7"/>
<feature type="non-terminal residue" evidence="6">
    <location>
        <position position="1"/>
    </location>
</feature>
<dbReference type="Proteomes" id="UP000654075">
    <property type="component" value="Unassembled WGS sequence"/>
</dbReference>
<dbReference type="Gene3D" id="1.20.58.480">
    <property type="match status" value="1"/>
</dbReference>
<feature type="binding site" description="proximal binding residue" evidence="4">
    <location>
        <position position="432"/>
    </location>
    <ligand>
        <name>heme b</name>
        <dbReference type="ChEBI" id="CHEBI:60344"/>
    </ligand>
    <ligandPart>
        <name>Fe</name>
        <dbReference type="ChEBI" id="CHEBI:18248"/>
    </ligandPart>
</feature>